<reference evidence="3" key="1">
    <citation type="submission" date="2016-11" db="UniProtKB">
        <authorList>
            <consortium name="WormBaseParasite"/>
        </authorList>
    </citation>
    <scope>IDENTIFICATION</scope>
</reference>
<feature type="compositionally biased region" description="Polar residues" evidence="1">
    <location>
        <begin position="316"/>
        <end position="334"/>
    </location>
</feature>
<feature type="region of interest" description="Disordered" evidence="1">
    <location>
        <begin position="306"/>
        <end position="1189"/>
    </location>
</feature>
<feature type="compositionally biased region" description="Basic and acidic residues" evidence="1">
    <location>
        <begin position="537"/>
        <end position="553"/>
    </location>
</feature>
<sequence>MEPPDEMAHRTTRPATFLEFREILDDYVEKSIDTMNVFEESEVLRRCKPIRTIGFIEKYRNFHIFLLDEIDQYNKNVDVSRSNLKNGKVEFERVQFNFTAIKLWEGVLEHLFSKFSSEKNADKDSEVCLQNRLDLPCNSVQTTLKAAKEIVNCIENRTVIGMELNYIEFIIEKESEQFDERRLLFEYHFNAQMTDVRRQTASLMKFIRKSPEKQKLLKEKEEIMIQKYTDEIFYYQICKPFKEMIKSYEVLFQTKYPPPQNLVPVPPRSQLHSQGPIFMSPGGYVQDVEQSSTVPHEALVEEQFIEDDKIEENDDSQQFLDSNTLEDVQMTDQTDNVENEEEEVEVEDDEEEDEVEDEEEDDEIEEEDDEEVDVAQSIEDIEPNPENVDKDSEIVPKDTESFDYQQTEEMNSNESHKMSHVEERGEIPSETIERRREENQLPTDKSSDLFPQNSLECTSTKNSEDEKSDLALQKEGETAEKYEEAIQKHMNFDQKSKEIKQSNRVSDAIPEPITSKNMNPPEELGTDKSPSTFSDLHQSKSESPRESRERESSEASTSRKTSASQSPRNHDDNPNDDTQGFQDNDVPGDAETVDSSELATEEKEVFEASEVKNSEDQDLEETSSHKEIDEIDLDQAESLQEPQESSEPTEASKTESFNAESLQEYSTELNNSKTSPLQCPETEDHEDKESSKGDIPGEIEMSSETLAVPISSSPVSTPEDNTKNSEIMDTFNQTDTPEDGPASSSSVIAPSEVHSPEVINSGVTSSGMPENSTRDPENGAPEAAEMNEANSGNSSPLSDVRSLNSSDVSSRESSPRFPEVLTRNRERQPYRRFVSHRATQGRRSSVLTESSTDSSVQSSLSPDTSEESSLPGSVESEDSDEVTFRPHFVRSGRPEFERSNTLPAGSPGENSDESVAPSPPPVNDPESNPEVQPTTDSISPNNDNNSQESQNLSNNIESSPSNSIEDIVPSEEVGQDSEGVSISESRRLDTESTSQDDETKNDEQESNNIEKELQSSESVPKTNEVEQREETAPGDPDLSQNYEIHTPGSYHSSDYSSNPPSPERIQPPQVEAVFFGESPPESNTKSADDIIVVRGSRDNLDDTPEADISENSNSDKDGDETIIQNSEVQSKKEEDESNFVEELDREENDSEKQGTSPETTPQSSLKRQHTAENDEIESGPSSKEPRLDE</sequence>
<proteinExistence type="predicted"/>
<dbReference type="eggNOG" id="ENOG502RT6J">
    <property type="taxonomic scope" value="Eukaryota"/>
</dbReference>
<feature type="compositionally biased region" description="Basic and acidic residues" evidence="1">
    <location>
        <begin position="387"/>
        <end position="400"/>
    </location>
</feature>
<feature type="compositionally biased region" description="Low complexity" evidence="1">
    <location>
        <begin position="844"/>
        <end position="871"/>
    </location>
</feature>
<keyword evidence="2" id="KW-1185">Reference proteome</keyword>
<feature type="compositionally biased region" description="Acidic residues" evidence="1">
    <location>
        <begin position="335"/>
        <end position="383"/>
    </location>
</feature>
<feature type="compositionally biased region" description="Polar residues" evidence="1">
    <location>
        <begin position="402"/>
        <end position="413"/>
    </location>
</feature>
<organism evidence="2 3">
    <name type="scientific">Caenorhabditis tropicalis</name>
    <dbReference type="NCBI Taxonomy" id="1561998"/>
    <lineage>
        <taxon>Eukaryota</taxon>
        <taxon>Metazoa</taxon>
        <taxon>Ecdysozoa</taxon>
        <taxon>Nematoda</taxon>
        <taxon>Chromadorea</taxon>
        <taxon>Rhabditida</taxon>
        <taxon>Rhabditina</taxon>
        <taxon>Rhabditomorpha</taxon>
        <taxon>Rhabditoidea</taxon>
        <taxon>Rhabditidae</taxon>
        <taxon>Peloderinae</taxon>
        <taxon>Caenorhabditis</taxon>
    </lineage>
</organism>
<name>A0A1I7U3Q6_9PELO</name>
<feature type="compositionally biased region" description="Polar residues" evidence="1">
    <location>
        <begin position="702"/>
        <end position="735"/>
    </location>
</feature>
<feature type="compositionally biased region" description="Low complexity" evidence="1">
    <location>
        <begin position="636"/>
        <end position="651"/>
    </location>
</feature>
<feature type="compositionally biased region" description="Basic and acidic residues" evidence="1">
    <location>
        <begin position="997"/>
        <end position="1014"/>
    </location>
</feature>
<feature type="compositionally biased region" description="Basic and acidic residues" evidence="1">
    <location>
        <begin position="414"/>
        <end position="439"/>
    </location>
</feature>
<feature type="compositionally biased region" description="Acidic residues" evidence="1">
    <location>
        <begin position="1135"/>
        <end position="1149"/>
    </location>
</feature>
<dbReference type="STRING" id="1561998.A0A1I7U3Q6"/>
<dbReference type="Proteomes" id="UP000095282">
    <property type="component" value="Unplaced"/>
</dbReference>
<dbReference type="WBParaSite" id="Csp11.Scaffold629.g14541.t2">
    <property type="protein sequence ID" value="Csp11.Scaffold629.g14541.t2"/>
    <property type="gene ID" value="Csp11.Scaffold629.g14541"/>
</dbReference>
<feature type="compositionally biased region" description="Polar residues" evidence="1">
    <location>
        <begin position="1153"/>
        <end position="1165"/>
    </location>
</feature>
<feature type="compositionally biased region" description="Low complexity" evidence="1">
    <location>
        <begin position="797"/>
        <end position="808"/>
    </location>
</feature>
<evidence type="ECO:0000313" key="2">
    <source>
        <dbReference type="Proteomes" id="UP000095282"/>
    </source>
</evidence>
<feature type="compositionally biased region" description="Polar residues" evidence="1">
    <location>
        <begin position="925"/>
        <end position="938"/>
    </location>
</feature>
<dbReference type="AlphaFoldDB" id="A0A1I7U3Q6"/>
<protein>
    <submittedName>
        <fullName evidence="3">SPK domain-containing protein</fullName>
    </submittedName>
</protein>
<feature type="compositionally biased region" description="Basic and acidic residues" evidence="1">
    <location>
        <begin position="462"/>
        <end position="501"/>
    </location>
</feature>
<feature type="compositionally biased region" description="Acidic residues" evidence="1">
    <location>
        <begin position="306"/>
        <end position="315"/>
    </location>
</feature>
<accession>A0A1I7U3Q6</accession>
<feature type="compositionally biased region" description="Low complexity" evidence="1">
    <location>
        <begin position="939"/>
        <end position="965"/>
    </location>
</feature>
<evidence type="ECO:0000313" key="3">
    <source>
        <dbReference type="WBParaSite" id="Csp11.Scaffold629.g14541.t2"/>
    </source>
</evidence>
<evidence type="ECO:0000256" key="1">
    <source>
        <dbReference type="SAM" id="MobiDB-lite"/>
    </source>
</evidence>
<feature type="compositionally biased region" description="Polar residues" evidence="1">
    <location>
        <begin position="440"/>
        <end position="461"/>
    </location>
</feature>
<feature type="compositionally biased region" description="Polar residues" evidence="1">
    <location>
        <begin position="761"/>
        <end position="771"/>
    </location>
</feature>
<feature type="compositionally biased region" description="Polar residues" evidence="1">
    <location>
        <begin position="654"/>
        <end position="677"/>
    </location>
</feature>
<feature type="compositionally biased region" description="Polar residues" evidence="1">
    <location>
        <begin position="1038"/>
        <end position="1058"/>
    </location>
</feature>
<feature type="compositionally biased region" description="Low complexity" evidence="1">
    <location>
        <begin position="554"/>
        <end position="564"/>
    </location>
</feature>
<feature type="compositionally biased region" description="Basic and acidic residues" evidence="1">
    <location>
        <begin position="600"/>
        <end position="615"/>
    </location>
</feature>